<protein>
    <submittedName>
        <fullName evidence="2">GNAT family N-acetyltransferase</fullName>
    </submittedName>
</protein>
<sequence>MFETKRLIIRQWRESDFVPFSEINADPQVMRFFPSTLTTEETMAQAQRVHAYIEKRGWGFWAVEEKATGQFIGFVGLHHQDEDCGIPNAPLVEIGWRLSSKYWGQGFAPEAARAALAFAFNTLALPAVYAFTALPNIPSKRVMEKIGMANTGNDFDHPKLPKDHALARHCLYKITKEEFEAQ</sequence>
<keyword evidence="2" id="KW-0808">Transferase</keyword>
<organism evidence="2 3">
    <name type="scientific">Photobacterium sanctipauli</name>
    <dbReference type="NCBI Taxonomy" id="1342794"/>
    <lineage>
        <taxon>Bacteria</taxon>
        <taxon>Pseudomonadati</taxon>
        <taxon>Pseudomonadota</taxon>
        <taxon>Gammaproteobacteria</taxon>
        <taxon>Vibrionales</taxon>
        <taxon>Vibrionaceae</taxon>
        <taxon>Photobacterium</taxon>
    </lineage>
</organism>
<evidence type="ECO:0000259" key="1">
    <source>
        <dbReference type="PROSITE" id="PS51186"/>
    </source>
</evidence>
<dbReference type="PROSITE" id="PS51186">
    <property type="entry name" value="GNAT"/>
    <property type="match status" value="1"/>
</dbReference>
<name>A0A2T3NZJ7_9GAMM</name>
<accession>A0A2T3NZJ7</accession>
<dbReference type="GO" id="GO:0016747">
    <property type="term" value="F:acyltransferase activity, transferring groups other than amino-acyl groups"/>
    <property type="evidence" value="ECO:0007669"/>
    <property type="project" value="InterPro"/>
</dbReference>
<dbReference type="RefSeq" id="WP_107271408.1">
    <property type="nucleotide sequence ID" value="NZ_PYMA01000001.1"/>
</dbReference>
<feature type="domain" description="N-acetyltransferase" evidence="1">
    <location>
        <begin position="7"/>
        <end position="177"/>
    </location>
</feature>
<dbReference type="InterPro" id="IPR000182">
    <property type="entry name" value="GNAT_dom"/>
</dbReference>
<dbReference type="AlphaFoldDB" id="A0A2T3NZJ7"/>
<dbReference type="Pfam" id="PF13302">
    <property type="entry name" value="Acetyltransf_3"/>
    <property type="match status" value="1"/>
</dbReference>
<dbReference type="Proteomes" id="UP000241771">
    <property type="component" value="Unassembled WGS sequence"/>
</dbReference>
<dbReference type="Gene3D" id="3.40.630.30">
    <property type="match status" value="1"/>
</dbReference>
<dbReference type="InterPro" id="IPR016181">
    <property type="entry name" value="Acyl_CoA_acyltransferase"/>
</dbReference>
<dbReference type="InterPro" id="IPR051531">
    <property type="entry name" value="N-acetyltransferase"/>
</dbReference>
<dbReference type="PANTHER" id="PTHR43792:SF1">
    <property type="entry name" value="N-ACETYLTRANSFERASE DOMAIN-CONTAINING PROTEIN"/>
    <property type="match status" value="1"/>
</dbReference>
<evidence type="ECO:0000313" key="3">
    <source>
        <dbReference type="Proteomes" id="UP000241771"/>
    </source>
</evidence>
<dbReference type="PANTHER" id="PTHR43792">
    <property type="entry name" value="GNAT FAMILY, PUTATIVE (AFU_ORTHOLOGUE AFUA_3G00765)-RELATED-RELATED"/>
    <property type="match status" value="1"/>
</dbReference>
<keyword evidence="3" id="KW-1185">Reference proteome</keyword>
<proteinExistence type="predicted"/>
<gene>
    <name evidence="2" type="ORF">C9I98_00040</name>
</gene>
<dbReference type="EMBL" id="PYMA01000001">
    <property type="protein sequence ID" value="PSW21697.1"/>
    <property type="molecule type" value="Genomic_DNA"/>
</dbReference>
<evidence type="ECO:0000313" key="2">
    <source>
        <dbReference type="EMBL" id="PSW21697.1"/>
    </source>
</evidence>
<reference evidence="2 3" key="1">
    <citation type="submission" date="2018-01" db="EMBL/GenBank/DDBJ databases">
        <title>Whole genome sequencing of Histamine producing bacteria.</title>
        <authorList>
            <person name="Butler K."/>
        </authorList>
    </citation>
    <scope>NUCLEOTIDE SEQUENCE [LARGE SCALE GENOMIC DNA]</scope>
    <source>
        <strain evidence="2 3">DSM 100436</strain>
    </source>
</reference>
<comment type="caution">
    <text evidence="2">The sequence shown here is derived from an EMBL/GenBank/DDBJ whole genome shotgun (WGS) entry which is preliminary data.</text>
</comment>
<dbReference type="SUPFAM" id="SSF55729">
    <property type="entry name" value="Acyl-CoA N-acyltransferases (Nat)"/>
    <property type="match status" value="1"/>
</dbReference>